<protein>
    <submittedName>
        <fullName evidence="1">Uncharacterized protein</fullName>
    </submittedName>
</protein>
<dbReference type="OrthoDB" id="5505402at2"/>
<dbReference type="AlphaFoldDB" id="E4LA58"/>
<organism evidence="1 2">
    <name type="scientific">Dialister micraerophilus UPII 345-E</name>
    <dbReference type="NCBI Taxonomy" id="910314"/>
    <lineage>
        <taxon>Bacteria</taxon>
        <taxon>Bacillati</taxon>
        <taxon>Bacillota</taxon>
        <taxon>Negativicutes</taxon>
        <taxon>Veillonellales</taxon>
        <taxon>Veillonellaceae</taxon>
        <taxon>Dialister</taxon>
    </lineage>
</organism>
<accession>E4LA58</accession>
<name>E4LA58_9FIRM</name>
<dbReference type="EMBL" id="AENT01000027">
    <property type="protein sequence ID" value="EFR42345.1"/>
    <property type="molecule type" value="Genomic_DNA"/>
</dbReference>
<gene>
    <name evidence="1" type="ORF">HMPREF9220_0625</name>
</gene>
<sequence>MNFLKAKGQKVFCKTCGVEFVQFSRIPNKKYLIRGKEYCSIECCNANLATIHDIYKNCKCVECGKTLHREQAVRGYDFCDIECYRKYLAKGGDMEGLKKPLAWNARLKDDKIKCAECGKIYVYERGKTGIKYCSGECREFSRLRAKNKSLNKRQLKNKAEGKFEIKICACCGKEFKRIKSTCIKYCSNKCRLKMRIKQYAKGYRKRKEREKAQKTKLRFCRHCHGVIKDLERKIYCSDKCKDLASIKRKELKKNAKNIA</sequence>
<dbReference type="Proteomes" id="UP000004594">
    <property type="component" value="Unassembled WGS sequence"/>
</dbReference>
<dbReference type="RefSeq" id="WP_007555104.1">
    <property type="nucleotide sequence ID" value="NZ_AENT01000027.1"/>
</dbReference>
<reference evidence="1 2" key="1">
    <citation type="submission" date="2010-11" db="EMBL/GenBank/DDBJ databases">
        <authorList>
            <person name="Durkin A.S."/>
            <person name="Madupu R."/>
            <person name="Torralba M."/>
            <person name="Gillis M."/>
            <person name="Methe B."/>
            <person name="Sutton G."/>
            <person name="Nelson K.E."/>
        </authorList>
    </citation>
    <scope>NUCLEOTIDE SEQUENCE [LARGE SCALE GENOMIC DNA]</scope>
    <source>
        <strain evidence="1 2">UPII 345-E</strain>
    </source>
</reference>
<evidence type="ECO:0000313" key="2">
    <source>
        <dbReference type="Proteomes" id="UP000004594"/>
    </source>
</evidence>
<comment type="caution">
    <text evidence="1">The sequence shown here is derived from an EMBL/GenBank/DDBJ whole genome shotgun (WGS) entry which is preliminary data.</text>
</comment>
<proteinExistence type="predicted"/>
<evidence type="ECO:0000313" key="1">
    <source>
        <dbReference type="EMBL" id="EFR42345.1"/>
    </source>
</evidence>